<dbReference type="OrthoDB" id="2677877at2759"/>
<dbReference type="EMBL" id="GL945439">
    <property type="protein sequence ID" value="EGO21334.1"/>
    <property type="molecule type" value="Genomic_DNA"/>
</dbReference>
<dbReference type="GeneID" id="18815570"/>
<dbReference type="RefSeq" id="XP_007322291.1">
    <property type="nucleotide sequence ID" value="XM_007322229.1"/>
</dbReference>
<name>F8P7B8_SERL9</name>
<sequence>MPPPPPPPPPISRSASAAYSNSLTGYTSSHATYAHHRNKILASTNSPQHQVTIRAALHYLKVKGKSGTELVGNIERDISVSLAITACQLHLTIIDNLQLLWADWSVNCNLSLESLKMHKAPKLLLYDPHMPFKGTEKLVLHNSFFHIAGKDPTPRFAPNLKVSIILVMTNAQFEDILSWKQECKRGVGGSIASVHAQHDSDEEDLEEDELPGDYNLMDECLVKNVAFLVLVEVLARAEVQLVVEVQVLMKVQVLVENQTQACH</sequence>
<evidence type="ECO:0000313" key="1">
    <source>
        <dbReference type="EMBL" id="EGO21334.1"/>
    </source>
</evidence>
<dbReference type="HOGENOM" id="CLU_1116318_0_0_1"/>
<reference evidence="1" key="1">
    <citation type="submission" date="2011-04" db="EMBL/GenBank/DDBJ databases">
        <title>Evolution of plant cell wall degrading machinery underlies the functional diversity of forest fungi.</title>
        <authorList>
            <consortium name="US DOE Joint Genome Institute (JGI-PGF)"/>
            <person name="Eastwood D.C."/>
            <person name="Floudas D."/>
            <person name="Binder M."/>
            <person name="Majcherczyk A."/>
            <person name="Schneider P."/>
            <person name="Aerts A."/>
            <person name="Asiegbu F.O."/>
            <person name="Baker S.E."/>
            <person name="Barry K."/>
            <person name="Bendiksby M."/>
            <person name="Blumentritt M."/>
            <person name="Coutinho P.M."/>
            <person name="Cullen D."/>
            <person name="Cullen D."/>
            <person name="Gathman A."/>
            <person name="Goodell B."/>
            <person name="Henrissat B."/>
            <person name="Ihrmark K."/>
            <person name="Kauserud H."/>
            <person name="Kohler A."/>
            <person name="LaButti K."/>
            <person name="Lapidus A."/>
            <person name="Lavin J.L."/>
            <person name="Lee Y.-H."/>
            <person name="Lindquist E."/>
            <person name="Lilly W."/>
            <person name="Lucas S."/>
            <person name="Morin E."/>
            <person name="Murat C."/>
            <person name="Oguiza J.A."/>
            <person name="Park J."/>
            <person name="Pisabarro A.G."/>
            <person name="Riley R."/>
            <person name="Rosling A."/>
            <person name="Salamov A."/>
            <person name="Schmidt O."/>
            <person name="Schmutz J."/>
            <person name="Skrede I."/>
            <person name="Stenlid J."/>
            <person name="Wiebenga A."/>
            <person name="Xie X."/>
            <person name="Kues U."/>
            <person name="Hibbett D.S."/>
            <person name="Hoffmeister D."/>
            <person name="Hogberg N."/>
            <person name="Martin F."/>
            <person name="Grigoriev I.V."/>
            <person name="Watkinson S.C."/>
        </authorList>
    </citation>
    <scope>NUCLEOTIDE SEQUENCE</scope>
    <source>
        <strain evidence="1">S7.9</strain>
    </source>
</reference>
<gene>
    <name evidence="1" type="ORF">SERLADRAFT_441687</name>
</gene>
<dbReference type="KEGG" id="sla:SERLADRAFT_441687"/>
<accession>F8P7B8</accession>
<protein>
    <submittedName>
        <fullName evidence="1">Uncharacterized protein</fullName>
    </submittedName>
</protein>
<dbReference type="AlphaFoldDB" id="F8P7B8"/>
<organism>
    <name type="scientific">Serpula lacrymans var. lacrymans (strain S7.9)</name>
    <name type="common">Dry rot fungus</name>
    <dbReference type="NCBI Taxonomy" id="578457"/>
    <lineage>
        <taxon>Eukaryota</taxon>
        <taxon>Fungi</taxon>
        <taxon>Dikarya</taxon>
        <taxon>Basidiomycota</taxon>
        <taxon>Agaricomycotina</taxon>
        <taxon>Agaricomycetes</taxon>
        <taxon>Agaricomycetidae</taxon>
        <taxon>Boletales</taxon>
        <taxon>Coniophorineae</taxon>
        <taxon>Serpulaceae</taxon>
        <taxon>Serpula</taxon>
    </lineage>
</organism>
<dbReference type="Proteomes" id="UP000008064">
    <property type="component" value="Unassembled WGS sequence"/>
</dbReference>
<proteinExistence type="predicted"/>